<keyword evidence="3" id="KW-1185">Reference proteome</keyword>
<evidence type="ECO:0000256" key="1">
    <source>
        <dbReference type="SAM" id="Phobius"/>
    </source>
</evidence>
<proteinExistence type="predicted"/>
<dbReference type="EMBL" id="WIXE01002773">
    <property type="protein sequence ID" value="KAK5984521.1"/>
    <property type="molecule type" value="Genomic_DNA"/>
</dbReference>
<evidence type="ECO:0000313" key="2">
    <source>
        <dbReference type="EMBL" id="KAK5984521.1"/>
    </source>
</evidence>
<feature type="transmembrane region" description="Helical" evidence="1">
    <location>
        <begin position="148"/>
        <end position="168"/>
    </location>
</feature>
<comment type="caution">
    <text evidence="2">The sequence shown here is derived from an EMBL/GenBank/DDBJ whole genome shotgun (WGS) entry which is preliminary data.</text>
</comment>
<feature type="transmembrane region" description="Helical" evidence="1">
    <location>
        <begin position="32"/>
        <end position="50"/>
    </location>
</feature>
<organism evidence="2 3">
    <name type="scientific">Trichostrongylus colubriformis</name>
    <name type="common">Black scour worm</name>
    <dbReference type="NCBI Taxonomy" id="6319"/>
    <lineage>
        <taxon>Eukaryota</taxon>
        <taxon>Metazoa</taxon>
        <taxon>Ecdysozoa</taxon>
        <taxon>Nematoda</taxon>
        <taxon>Chromadorea</taxon>
        <taxon>Rhabditida</taxon>
        <taxon>Rhabditina</taxon>
        <taxon>Rhabditomorpha</taxon>
        <taxon>Strongyloidea</taxon>
        <taxon>Trichostrongylidae</taxon>
        <taxon>Trichostrongylus</taxon>
    </lineage>
</organism>
<keyword evidence="1" id="KW-0472">Membrane</keyword>
<accession>A0AAN8FRN9</accession>
<feature type="transmembrane region" description="Helical" evidence="1">
    <location>
        <begin position="113"/>
        <end position="136"/>
    </location>
</feature>
<keyword evidence="1" id="KW-1133">Transmembrane helix</keyword>
<sequence length="221" mass="25478">MFWKGFTDFGQLIAFVISGIIAVLDWKEFPFFLNKVVYALATIIFVIAVIEKMTPWSTYFFNVETLDWQYKPGDDWVSSSHPHACKVRGCKEAVSGIMCNSFQKKRSMKVTEVVLTVQHFCVSLLYTFGFIYWSFVDVWASGNVMTNFLSNLTWILIIGLNPFIYLSVNKRLRKAVLVLIRISKDYPNQTITVLPKTATALTPTGEKKWRTFMIAVKMTRH</sequence>
<protein>
    <submittedName>
        <fullName evidence="2">Uncharacterized protein</fullName>
    </submittedName>
</protein>
<name>A0AAN8FRN9_TRICO</name>
<gene>
    <name evidence="2" type="ORF">GCK32_018642</name>
</gene>
<dbReference type="Proteomes" id="UP001331761">
    <property type="component" value="Unassembled WGS sequence"/>
</dbReference>
<dbReference type="AlphaFoldDB" id="A0AAN8FRN9"/>
<keyword evidence="1" id="KW-0812">Transmembrane</keyword>
<feature type="transmembrane region" description="Helical" evidence="1">
    <location>
        <begin position="9"/>
        <end position="26"/>
    </location>
</feature>
<evidence type="ECO:0000313" key="3">
    <source>
        <dbReference type="Proteomes" id="UP001331761"/>
    </source>
</evidence>
<reference evidence="2 3" key="1">
    <citation type="submission" date="2019-10" db="EMBL/GenBank/DDBJ databases">
        <title>Assembly and Annotation for the nematode Trichostrongylus colubriformis.</title>
        <authorList>
            <person name="Martin J."/>
        </authorList>
    </citation>
    <scope>NUCLEOTIDE SEQUENCE [LARGE SCALE GENOMIC DNA]</scope>
    <source>
        <strain evidence="2">G859</strain>
        <tissue evidence="2">Whole worm</tissue>
    </source>
</reference>